<dbReference type="AlphaFoldDB" id="A0A6G1DAA5"/>
<evidence type="ECO:0000313" key="3">
    <source>
        <dbReference type="Proteomes" id="UP000479710"/>
    </source>
</evidence>
<feature type="region of interest" description="Disordered" evidence="1">
    <location>
        <begin position="13"/>
        <end position="61"/>
    </location>
</feature>
<feature type="compositionally biased region" description="Polar residues" evidence="1">
    <location>
        <begin position="52"/>
        <end position="61"/>
    </location>
</feature>
<sequence>MALPMLLLPETTHNLISPPGEGGQISKSSIVIPEDPTLKPRSREIYKKNPKVWQSQDFSES</sequence>
<dbReference type="EMBL" id="SPHZ02000007">
    <property type="protein sequence ID" value="KAF0909222.1"/>
    <property type="molecule type" value="Genomic_DNA"/>
</dbReference>
<comment type="caution">
    <text evidence="2">The sequence shown here is derived from an EMBL/GenBank/DDBJ whole genome shotgun (WGS) entry which is preliminary data.</text>
</comment>
<accession>A0A6G1DAA5</accession>
<dbReference type="Proteomes" id="UP000479710">
    <property type="component" value="Unassembled WGS sequence"/>
</dbReference>
<evidence type="ECO:0000256" key="1">
    <source>
        <dbReference type="SAM" id="MobiDB-lite"/>
    </source>
</evidence>
<protein>
    <submittedName>
        <fullName evidence="2">Uncharacterized protein</fullName>
    </submittedName>
</protein>
<name>A0A6G1DAA5_9ORYZ</name>
<proteinExistence type="predicted"/>
<gene>
    <name evidence="2" type="ORF">E2562_032620</name>
</gene>
<feature type="compositionally biased region" description="Basic and acidic residues" evidence="1">
    <location>
        <begin position="36"/>
        <end position="47"/>
    </location>
</feature>
<organism evidence="2 3">
    <name type="scientific">Oryza meyeriana var. granulata</name>
    <dbReference type="NCBI Taxonomy" id="110450"/>
    <lineage>
        <taxon>Eukaryota</taxon>
        <taxon>Viridiplantae</taxon>
        <taxon>Streptophyta</taxon>
        <taxon>Embryophyta</taxon>
        <taxon>Tracheophyta</taxon>
        <taxon>Spermatophyta</taxon>
        <taxon>Magnoliopsida</taxon>
        <taxon>Liliopsida</taxon>
        <taxon>Poales</taxon>
        <taxon>Poaceae</taxon>
        <taxon>BOP clade</taxon>
        <taxon>Oryzoideae</taxon>
        <taxon>Oryzeae</taxon>
        <taxon>Oryzinae</taxon>
        <taxon>Oryza</taxon>
        <taxon>Oryza meyeriana</taxon>
    </lineage>
</organism>
<evidence type="ECO:0000313" key="2">
    <source>
        <dbReference type="EMBL" id="KAF0909222.1"/>
    </source>
</evidence>
<keyword evidence="3" id="KW-1185">Reference proteome</keyword>
<reference evidence="2 3" key="1">
    <citation type="submission" date="2019-11" db="EMBL/GenBank/DDBJ databases">
        <title>Whole genome sequence of Oryza granulata.</title>
        <authorList>
            <person name="Li W."/>
        </authorList>
    </citation>
    <scope>NUCLEOTIDE SEQUENCE [LARGE SCALE GENOMIC DNA]</scope>
    <source>
        <strain evidence="3">cv. Menghai</strain>
        <tissue evidence="2">Leaf</tissue>
    </source>
</reference>